<dbReference type="AlphaFoldDB" id="A0A382VWQ1"/>
<dbReference type="EMBL" id="UINC01155207">
    <property type="protein sequence ID" value="SVD50929.1"/>
    <property type="molecule type" value="Genomic_DNA"/>
</dbReference>
<dbReference type="PANTHER" id="PTHR42693:SF53">
    <property type="entry name" value="ENDO-4-O-SULFATASE"/>
    <property type="match status" value="1"/>
</dbReference>
<reference evidence="4" key="1">
    <citation type="submission" date="2018-05" db="EMBL/GenBank/DDBJ databases">
        <authorList>
            <person name="Lanie J.A."/>
            <person name="Ng W.-L."/>
            <person name="Kazmierczak K.M."/>
            <person name="Andrzejewski T.M."/>
            <person name="Davidsen T.M."/>
            <person name="Wayne K.J."/>
            <person name="Tettelin H."/>
            <person name="Glass J.I."/>
            <person name="Rusch D."/>
            <person name="Podicherti R."/>
            <person name="Tsui H.-C.T."/>
            <person name="Winkler M.E."/>
        </authorList>
    </citation>
    <scope>NUCLEOTIDE SEQUENCE</scope>
</reference>
<comment type="similarity">
    <text evidence="1">Belongs to the sulfatase family.</text>
</comment>
<evidence type="ECO:0000313" key="4">
    <source>
        <dbReference type="EMBL" id="SVD50929.1"/>
    </source>
</evidence>
<dbReference type="Pfam" id="PF00884">
    <property type="entry name" value="Sulfatase"/>
    <property type="match status" value="1"/>
</dbReference>
<dbReference type="Gene3D" id="3.40.720.10">
    <property type="entry name" value="Alkaline Phosphatase, subunit A"/>
    <property type="match status" value="1"/>
</dbReference>
<organism evidence="4">
    <name type="scientific">marine metagenome</name>
    <dbReference type="NCBI Taxonomy" id="408172"/>
    <lineage>
        <taxon>unclassified sequences</taxon>
        <taxon>metagenomes</taxon>
        <taxon>ecological metagenomes</taxon>
    </lineage>
</organism>
<feature type="non-terminal residue" evidence="4">
    <location>
        <position position="166"/>
    </location>
</feature>
<dbReference type="InterPro" id="IPR050738">
    <property type="entry name" value="Sulfatase"/>
</dbReference>
<dbReference type="InterPro" id="IPR017850">
    <property type="entry name" value="Alkaline_phosphatase_core_sf"/>
</dbReference>
<evidence type="ECO:0000256" key="2">
    <source>
        <dbReference type="ARBA" id="ARBA00022801"/>
    </source>
</evidence>
<evidence type="ECO:0000256" key="1">
    <source>
        <dbReference type="ARBA" id="ARBA00008779"/>
    </source>
</evidence>
<keyword evidence="2" id="KW-0378">Hydrolase</keyword>
<gene>
    <name evidence="4" type="ORF">METZ01_LOCUS403783</name>
</gene>
<feature type="domain" description="Sulfatase N-terminal" evidence="3">
    <location>
        <begin position="5"/>
        <end position="116"/>
    </location>
</feature>
<dbReference type="SUPFAM" id="SSF53649">
    <property type="entry name" value="Alkaline phosphatase-like"/>
    <property type="match status" value="1"/>
</dbReference>
<dbReference type="GO" id="GO:0004065">
    <property type="term" value="F:arylsulfatase activity"/>
    <property type="evidence" value="ECO:0007669"/>
    <property type="project" value="TreeGrafter"/>
</dbReference>
<evidence type="ECO:0000259" key="3">
    <source>
        <dbReference type="Pfam" id="PF00884"/>
    </source>
</evidence>
<dbReference type="PANTHER" id="PTHR42693">
    <property type="entry name" value="ARYLSULFATASE FAMILY MEMBER"/>
    <property type="match status" value="1"/>
</dbReference>
<name>A0A382VWQ1_9ZZZZ</name>
<protein>
    <recommendedName>
        <fullName evidence="3">Sulfatase N-terminal domain-containing protein</fullName>
    </recommendedName>
</protein>
<dbReference type="InterPro" id="IPR000917">
    <property type="entry name" value="Sulfatase_N"/>
</dbReference>
<sequence length="166" mass="18154">MSKRPNVVVLMSDQQRLDTVGCYGLNDICKTPNIDALAERGVRFDAAFTPTAICSPARASFYTGLYPHKHGVTGNGLCINKDVQGVNHYLDEVGYRCGYAGKWHVDEETGPSGYGFTGQDFMGYAFPGSGLLPGLQFGAKPHGHNPYADYLKERGFDPPPNVTNRY</sequence>
<proteinExistence type="inferred from homology"/>
<accession>A0A382VWQ1</accession>